<evidence type="ECO:0000313" key="2">
    <source>
        <dbReference type="EMBL" id="GAL56405.1"/>
    </source>
</evidence>
<dbReference type="EMBL" id="BBMZ01000002">
    <property type="protein sequence ID" value="GAL56405.1"/>
    <property type="molecule type" value="Genomic_DNA"/>
</dbReference>
<dbReference type="Proteomes" id="UP000029462">
    <property type="component" value="Unassembled WGS sequence"/>
</dbReference>
<dbReference type="STRING" id="1115515.EV102420_02_00090"/>
<evidence type="ECO:0000313" key="3">
    <source>
        <dbReference type="Proteomes" id="UP000029462"/>
    </source>
</evidence>
<name>A0A090UUY9_PSEVU</name>
<sequence length="339" mass="37684">MSGSCRHEGCTFDETGICTLGNVPTSCSNRLPLEDDEGTPLEASDYNDLIEQLGVPVLSEPTQSHTFGSKQSLGLDDINALMSKRYVNVVGILGDPESGKTACLASLYLLLSHAKLDGWSFADSRSLTAFEEIARGAREWNNGQVPEQMTVHTELTDERSPGFLHLKLKRLSDGRKVDFALPDIPGEWTQALIFNSQYERLDFLKSAETIWIVIDGRALKDPEKRHGTIARLGQLAGRLHTMFGGNIPRLLIVVTHRDSYTVDENISSRMQHELNRRGANAEIVEVAPFSDQLETVPAGFGIAELINITVTTPPRPLIFWKSSEQGTSKREYLNYRRSI</sequence>
<reference evidence="2 3" key="1">
    <citation type="submission" date="2014-09" db="EMBL/GenBank/DDBJ databases">
        <title>Whole genome shotgun sequence of Escherichia vulneris NBRC 102420.</title>
        <authorList>
            <person name="Yoshida Y."/>
            <person name="Hosoyama A."/>
            <person name="Tsuchikane K."/>
            <person name="Ohji S."/>
            <person name="Ichikawa N."/>
            <person name="Kimura A."/>
            <person name="Yamazoe A."/>
            <person name="Ezaki T."/>
            <person name="Fujita N."/>
        </authorList>
    </citation>
    <scope>NUCLEOTIDE SEQUENCE [LARGE SCALE GENOMIC DNA]</scope>
    <source>
        <strain evidence="2 3">NBRC 102420</strain>
    </source>
</reference>
<evidence type="ECO:0000259" key="1">
    <source>
        <dbReference type="Pfam" id="PF19993"/>
    </source>
</evidence>
<accession>A0A090UUY9</accession>
<dbReference type="eggNOG" id="COG1100">
    <property type="taxonomic scope" value="Bacteria"/>
</dbReference>
<dbReference type="Pfam" id="PF19993">
    <property type="entry name" value="DO-GTPase2"/>
    <property type="match status" value="1"/>
</dbReference>
<dbReference type="AlphaFoldDB" id="A0A090UUY9"/>
<dbReference type="RefSeq" id="WP_042387563.1">
    <property type="nucleotide sequence ID" value="NZ_BBMZ01000002.1"/>
</dbReference>
<feature type="domain" description="Double-GTPase 2" evidence="1">
    <location>
        <begin position="88"/>
        <end position="306"/>
    </location>
</feature>
<keyword evidence="3" id="KW-1185">Reference proteome</keyword>
<proteinExistence type="predicted"/>
<dbReference type="InterPro" id="IPR027417">
    <property type="entry name" value="P-loop_NTPase"/>
</dbReference>
<dbReference type="SUPFAM" id="SSF52540">
    <property type="entry name" value="P-loop containing nucleoside triphosphate hydrolases"/>
    <property type="match status" value="1"/>
</dbReference>
<dbReference type="OrthoDB" id="6637061at2"/>
<gene>
    <name evidence="2" type="ORF">EV102420_02_00090</name>
</gene>
<protein>
    <recommendedName>
        <fullName evidence="1">Double-GTPase 2 domain-containing protein</fullName>
    </recommendedName>
</protein>
<dbReference type="InterPro" id="IPR045528">
    <property type="entry name" value="DO-GTPase2"/>
</dbReference>
<organism evidence="2 3">
    <name type="scientific">Pseudescherichia vulneris NBRC 102420</name>
    <dbReference type="NCBI Taxonomy" id="1115515"/>
    <lineage>
        <taxon>Bacteria</taxon>
        <taxon>Pseudomonadati</taxon>
        <taxon>Pseudomonadota</taxon>
        <taxon>Gammaproteobacteria</taxon>
        <taxon>Enterobacterales</taxon>
        <taxon>Enterobacteriaceae</taxon>
        <taxon>Pseudescherichia</taxon>
    </lineage>
</organism>
<comment type="caution">
    <text evidence="2">The sequence shown here is derived from an EMBL/GenBank/DDBJ whole genome shotgun (WGS) entry which is preliminary data.</text>
</comment>